<keyword evidence="15" id="KW-1185">Reference proteome</keyword>
<organism evidence="14 15">
    <name type="scientific">Serendipita indica (strain DSM 11827)</name>
    <name type="common">Root endophyte fungus</name>
    <name type="synonym">Piriformospora indica</name>
    <dbReference type="NCBI Taxonomy" id="1109443"/>
    <lineage>
        <taxon>Eukaryota</taxon>
        <taxon>Fungi</taxon>
        <taxon>Dikarya</taxon>
        <taxon>Basidiomycota</taxon>
        <taxon>Agaricomycotina</taxon>
        <taxon>Agaricomycetes</taxon>
        <taxon>Sebacinales</taxon>
        <taxon>Serendipitaceae</taxon>
        <taxon>Serendipita</taxon>
    </lineage>
</organism>
<dbReference type="InterPro" id="IPR006366">
    <property type="entry name" value="CobA/CysG_C"/>
</dbReference>
<dbReference type="PANTHER" id="PTHR45790:SF6">
    <property type="entry name" value="UROPORPHYRINOGEN-III C-METHYLTRANSFERASE"/>
    <property type="match status" value="1"/>
</dbReference>
<dbReference type="InterPro" id="IPR000878">
    <property type="entry name" value="4pyrrol_Mease"/>
</dbReference>
<evidence type="ECO:0000259" key="11">
    <source>
        <dbReference type="Pfam" id="PF00590"/>
    </source>
</evidence>
<dbReference type="InterPro" id="IPR014776">
    <property type="entry name" value="4pyrrole_Mease_sub2"/>
</dbReference>
<evidence type="ECO:0000256" key="3">
    <source>
        <dbReference type="ARBA" id="ARBA00022603"/>
    </source>
</evidence>
<dbReference type="Pfam" id="PF14824">
    <property type="entry name" value="Sirohm_synth_M"/>
    <property type="match status" value="1"/>
</dbReference>
<dbReference type="Pfam" id="PF13241">
    <property type="entry name" value="NAD_binding_7"/>
    <property type="match status" value="1"/>
</dbReference>
<evidence type="ECO:0000256" key="6">
    <source>
        <dbReference type="ARBA" id="ARBA00023002"/>
    </source>
</evidence>
<evidence type="ECO:0000256" key="2">
    <source>
        <dbReference type="ARBA" id="ARBA00022481"/>
    </source>
</evidence>
<feature type="domain" description="Siroheme biosynthesis protein Met8 C-terminal" evidence="12">
    <location>
        <begin position="240"/>
        <end position="276"/>
    </location>
</feature>
<evidence type="ECO:0000256" key="9">
    <source>
        <dbReference type="ARBA" id="ARBA00035662"/>
    </source>
</evidence>
<dbReference type="STRING" id="1109443.G4TQN6"/>
<dbReference type="SUPFAM" id="SSF53790">
    <property type="entry name" value="Tetrapyrrole methylase"/>
    <property type="match status" value="1"/>
</dbReference>
<sequence length="595" mass="64459">MVYPPIERGASLLVALSLASKTTLVVGGGALAATRATAALQADSTVLILVENDAEITSEEIIVRRDRKELEIVHFNNLEGFEHILQTLTQPVATAFITDTLIGTPRRRTYLSAATLRQSLSRRNILVNVADMPTLCDFTLPTCHRFPLSSSSSSKHLGSLQVAVTTNGKGCRLASRIRREVVSKLPSNIGDAVENVAKLRARVKSLEEIDKADELDGNEDSQPTTPNEAVDQGVKPGETSQERQLRRMRWVAQVSEYWPLEQLATMEPEKMDDLFKSEGPIENNNLTHHQLAISPSSQRGKIYLLGSGPGHPGLLTVAAHEILTRKATLVLSDKLVPAEVLALIPSSTPVKIAKKFPGNADGAQNELMVEAVEAASRGELVVRLKQGDPMVYGRAGEEVLYFRKHGFESILVPGITSAIAGPALANIPVTQRGVAESMILCTGVGRQGKSTALPGYIRSRTLVLLMGVARLDSVVETLISPTNTSGLREGAAYPSNLPIAIIERSSMPDQRVISATLSTISSAMAQVGEQRPPGMMVIGWSVLALEGEGDVDVLEDTKASLHDEEGLRKKDDERVQRWLGEAGWCIRERTGEWGF</sequence>
<accession>G4TQN6</accession>
<feature type="domain" description="Tetrapyrrole methylase" evidence="11">
    <location>
        <begin position="301"/>
        <end position="520"/>
    </location>
</feature>
<evidence type="ECO:0000256" key="7">
    <source>
        <dbReference type="ARBA" id="ARBA00023027"/>
    </source>
</evidence>
<dbReference type="GO" id="GO:0019354">
    <property type="term" value="P:siroheme biosynthetic process"/>
    <property type="evidence" value="ECO:0007669"/>
    <property type="project" value="InterPro"/>
</dbReference>
<dbReference type="OMA" id="TPCAIVE"/>
<dbReference type="GO" id="GO:0000103">
    <property type="term" value="P:sulfate assimilation"/>
    <property type="evidence" value="ECO:0007669"/>
    <property type="project" value="InterPro"/>
</dbReference>
<evidence type="ECO:0000313" key="14">
    <source>
        <dbReference type="EMBL" id="CCA73635.1"/>
    </source>
</evidence>
<dbReference type="AlphaFoldDB" id="G4TQN6"/>
<keyword evidence="4" id="KW-0808">Transferase</keyword>
<dbReference type="CDD" id="cd11642">
    <property type="entry name" value="SUMT"/>
    <property type="match status" value="1"/>
</dbReference>
<dbReference type="EC" id="1.3.1.76" evidence="1"/>
<dbReference type="GO" id="GO:0032259">
    <property type="term" value="P:methylation"/>
    <property type="evidence" value="ECO:0007669"/>
    <property type="project" value="UniProtKB-KW"/>
</dbReference>
<gene>
    <name evidence="14" type="ORF">PIIN_07588</name>
</gene>
<dbReference type="InterPro" id="IPR028281">
    <property type="entry name" value="Sirohaem_synthase_central"/>
</dbReference>
<dbReference type="SUPFAM" id="SSF51735">
    <property type="entry name" value="NAD(P)-binding Rossmann-fold domains"/>
    <property type="match status" value="1"/>
</dbReference>
<dbReference type="EMBL" id="CAFZ01000240">
    <property type="protein sequence ID" value="CCA73635.1"/>
    <property type="molecule type" value="Genomic_DNA"/>
</dbReference>
<feature type="region of interest" description="Disordered" evidence="10">
    <location>
        <begin position="210"/>
        <end position="244"/>
    </location>
</feature>
<dbReference type="PANTHER" id="PTHR45790">
    <property type="entry name" value="SIROHEME SYNTHASE-RELATED"/>
    <property type="match status" value="1"/>
</dbReference>
<keyword evidence="8" id="KW-0627">Porphyrin biosynthesis</keyword>
<dbReference type="SUPFAM" id="SSF75615">
    <property type="entry name" value="Siroheme synthase middle domains-like"/>
    <property type="match status" value="1"/>
</dbReference>
<dbReference type="InterPro" id="IPR050161">
    <property type="entry name" value="Siro_Cobalamin_biosynth"/>
</dbReference>
<evidence type="ECO:0000256" key="4">
    <source>
        <dbReference type="ARBA" id="ARBA00022679"/>
    </source>
</evidence>
<keyword evidence="3" id="KW-0489">Methyltransferase</keyword>
<evidence type="ECO:0000256" key="10">
    <source>
        <dbReference type="SAM" id="MobiDB-lite"/>
    </source>
</evidence>
<dbReference type="HOGENOM" id="CLU_011276_2_2_1"/>
<dbReference type="Gene3D" id="3.40.1010.10">
    <property type="entry name" value="Cobalt-precorrin-4 Transmethylase, Domain 1"/>
    <property type="match status" value="1"/>
</dbReference>
<dbReference type="InParanoid" id="G4TQN6"/>
<evidence type="ECO:0000313" key="15">
    <source>
        <dbReference type="Proteomes" id="UP000007148"/>
    </source>
</evidence>
<dbReference type="InterPro" id="IPR035996">
    <property type="entry name" value="4pyrrol_Methylase_sf"/>
</dbReference>
<dbReference type="eggNOG" id="KOG1527">
    <property type="taxonomic scope" value="Eukaryota"/>
</dbReference>
<evidence type="ECO:0000256" key="1">
    <source>
        <dbReference type="ARBA" id="ARBA00012400"/>
    </source>
</evidence>
<dbReference type="GO" id="GO:0004851">
    <property type="term" value="F:uroporphyrin-III C-methyltransferase activity"/>
    <property type="evidence" value="ECO:0007669"/>
    <property type="project" value="InterPro"/>
</dbReference>
<dbReference type="InterPro" id="IPR014777">
    <property type="entry name" value="4pyrrole_Mease_sub1"/>
</dbReference>
<dbReference type="Pfam" id="PF14823">
    <property type="entry name" value="Sirohm_synth_C"/>
    <property type="match status" value="1"/>
</dbReference>
<dbReference type="Pfam" id="PF00590">
    <property type="entry name" value="TP_methylase"/>
    <property type="match status" value="1"/>
</dbReference>
<dbReference type="FunFam" id="3.40.1010.10:FF:000006">
    <property type="entry name" value="Siroheme synthase, putative"/>
    <property type="match status" value="1"/>
</dbReference>
<dbReference type="InterPro" id="IPR012066">
    <property type="entry name" value="Met1_fungi"/>
</dbReference>
<dbReference type="Proteomes" id="UP000007148">
    <property type="component" value="Unassembled WGS sequence"/>
</dbReference>
<protein>
    <recommendedName>
        <fullName evidence="1">precorrin-2 dehydrogenase</fullName>
        <ecNumber evidence="1">1.3.1.76</ecNumber>
    </recommendedName>
</protein>
<reference evidence="14 15" key="1">
    <citation type="journal article" date="2011" name="PLoS Pathog.">
        <title>Endophytic Life Strategies Decoded by Genome and Transcriptome Analyses of the Mutualistic Root Symbiont Piriformospora indica.</title>
        <authorList>
            <person name="Zuccaro A."/>
            <person name="Lahrmann U."/>
            <person name="Guldener U."/>
            <person name="Langen G."/>
            <person name="Pfiffi S."/>
            <person name="Biedenkopf D."/>
            <person name="Wong P."/>
            <person name="Samans B."/>
            <person name="Grimm C."/>
            <person name="Basiewicz M."/>
            <person name="Murat C."/>
            <person name="Martin F."/>
            <person name="Kogel K.H."/>
        </authorList>
    </citation>
    <scope>NUCLEOTIDE SEQUENCE [LARGE SCALE GENOMIC DNA]</scope>
    <source>
        <strain evidence="14 15">DSM 11827</strain>
    </source>
</reference>
<dbReference type="PIRSF" id="PIRSF036555">
    <property type="entry name" value="SUMT_yeast"/>
    <property type="match status" value="1"/>
</dbReference>
<dbReference type="OrthoDB" id="508204at2759"/>
<keyword evidence="2" id="KW-0488">Methylation</keyword>
<comment type="caution">
    <text evidence="14">The sequence shown here is derived from an EMBL/GenBank/DDBJ whole genome shotgun (WGS) entry which is preliminary data.</text>
</comment>
<keyword evidence="7" id="KW-0520">NAD</keyword>
<evidence type="ECO:0000259" key="12">
    <source>
        <dbReference type="Pfam" id="PF14823"/>
    </source>
</evidence>
<dbReference type="Gene3D" id="3.40.50.720">
    <property type="entry name" value="NAD(P)-binding Rossmann-like Domain"/>
    <property type="match status" value="1"/>
</dbReference>
<dbReference type="FunCoup" id="G4TQN6">
    <property type="interactions" value="86"/>
</dbReference>
<dbReference type="InterPro" id="IPR036291">
    <property type="entry name" value="NAD(P)-bd_dom_sf"/>
</dbReference>
<proteinExistence type="inferred from homology"/>
<comment type="similarity">
    <text evidence="9">In the N-terminal section; belongs to the precorrin methyltransferase family.</text>
</comment>
<name>G4TQN6_SERID</name>
<feature type="domain" description="Siroheme synthase central" evidence="13">
    <location>
        <begin position="158"/>
        <end position="182"/>
    </location>
</feature>
<evidence type="ECO:0000259" key="13">
    <source>
        <dbReference type="Pfam" id="PF14824"/>
    </source>
</evidence>
<dbReference type="InterPro" id="IPR028162">
    <property type="entry name" value="Met8_C"/>
</dbReference>
<keyword evidence="5" id="KW-0949">S-adenosyl-L-methionine</keyword>
<dbReference type="Gene3D" id="3.30.950.10">
    <property type="entry name" value="Methyltransferase, Cobalt-precorrin-4 Transmethylase, Domain 2"/>
    <property type="match status" value="1"/>
</dbReference>
<dbReference type="GO" id="GO:0043115">
    <property type="term" value="F:precorrin-2 dehydrogenase activity"/>
    <property type="evidence" value="ECO:0007669"/>
    <property type="project" value="UniProtKB-EC"/>
</dbReference>
<evidence type="ECO:0000256" key="8">
    <source>
        <dbReference type="ARBA" id="ARBA00023244"/>
    </source>
</evidence>
<keyword evidence="6" id="KW-0560">Oxidoreductase</keyword>
<evidence type="ECO:0000256" key="5">
    <source>
        <dbReference type="ARBA" id="ARBA00022691"/>
    </source>
</evidence>
<dbReference type="Gene3D" id="1.10.3280.10">
    <property type="entry name" value="Siroheme synthase, domain 3"/>
    <property type="match status" value="1"/>
</dbReference>